<comment type="catalytic activity">
    <reaction evidence="1 8">
        <text>ATP-independent breakage of single-stranded DNA, followed by passage and rejoining.</text>
        <dbReference type="EC" id="5.6.2.1"/>
    </reaction>
</comment>
<dbReference type="PRINTS" id="PR00417">
    <property type="entry name" value="PRTPISMRASEI"/>
</dbReference>
<dbReference type="EC" id="5.6.2.1" evidence="8"/>
<feature type="site" description="Interaction with DNA" evidence="8">
    <location>
        <position position="285"/>
    </location>
</feature>
<evidence type="ECO:0000259" key="11">
    <source>
        <dbReference type="PROSITE" id="PS52039"/>
    </source>
</evidence>
<evidence type="ECO:0000256" key="7">
    <source>
        <dbReference type="ARBA" id="ARBA00023235"/>
    </source>
</evidence>
<keyword evidence="4" id="KW-0460">Magnesium</keyword>
<keyword evidence="13" id="KW-1185">Reference proteome</keyword>
<dbReference type="InterPro" id="IPR013826">
    <property type="entry name" value="Topo_IA_cen_sub3"/>
</dbReference>
<accession>A0A8J8G4J5</accession>
<dbReference type="InterPro" id="IPR013825">
    <property type="entry name" value="Topo_IA_cen_sub2"/>
</dbReference>
<feature type="site" description="Interaction with DNA" evidence="8">
    <location>
        <position position="154"/>
    </location>
</feature>
<dbReference type="InterPro" id="IPR025589">
    <property type="entry name" value="Toprim_C_rpt"/>
</dbReference>
<dbReference type="Gene3D" id="2.70.20.10">
    <property type="entry name" value="Topoisomerase I, domain 3"/>
    <property type="match status" value="1"/>
</dbReference>
<dbReference type="PANTHER" id="PTHR42785:SF1">
    <property type="entry name" value="DNA TOPOISOMERASE"/>
    <property type="match status" value="1"/>
</dbReference>
<keyword evidence="7 8" id="KW-0413">Isomerase</keyword>
<evidence type="ECO:0000256" key="5">
    <source>
        <dbReference type="ARBA" id="ARBA00023029"/>
    </source>
</evidence>
<gene>
    <name evidence="8" type="primary">topA</name>
    <name evidence="12" type="ORF">HNQ03_000016</name>
</gene>
<dbReference type="SMART" id="SM00437">
    <property type="entry name" value="TOP1Ac"/>
    <property type="match status" value="1"/>
</dbReference>
<dbReference type="InterPro" id="IPR005733">
    <property type="entry name" value="TopoI_bac-type"/>
</dbReference>
<evidence type="ECO:0000256" key="4">
    <source>
        <dbReference type="ARBA" id="ARBA00022842"/>
    </source>
</evidence>
<dbReference type="CDD" id="cd00186">
    <property type="entry name" value="TOP1Ac"/>
    <property type="match status" value="1"/>
</dbReference>
<organism evidence="12 13">
    <name type="scientific">Frigoriflavimonas asaccharolytica</name>
    <dbReference type="NCBI Taxonomy" id="2735899"/>
    <lineage>
        <taxon>Bacteria</taxon>
        <taxon>Pseudomonadati</taxon>
        <taxon>Bacteroidota</taxon>
        <taxon>Flavobacteriia</taxon>
        <taxon>Flavobacteriales</taxon>
        <taxon>Weeksellaceae</taxon>
        <taxon>Frigoriflavimonas</taxon>
    </lineage>
</organism>
<dbReference type="EMBL" id="JABSNO010000001">
    <property type="protein sequence ID" value="NRS90951.1"/>
    <property type="molecule type" value="Genomic_DNA"/>
</dbReference>
<evidence type="ECO:0000313" key="13">
    <source>
        <dbReference type="Proteomes" id="UP000610746"/>
    </source>
</evidence>
<evidence type="ECO:0000256" key="2">
    <source>
        <dbReference type="ARBA" id="ARBA00009446"/>
    </source>
</evidence>
<evidence type="ECO:0000256" key="9">
    <source>
        <dbReference type="SAM" id="MobiDB-lite"/>
    </source>
</evidence>
<feature type="site" description="Interaction with DNA" evidence="8">
    <location>
        <position position="139"/>
    </location>
</feature>
<evidence type="ECO:0000259" key="10">
    <source>
        <dbReference type="PROSITE" id="PS50880"/>
    </source>
</evidence>
<comment type="subunit">
    <text evidence="8">Monomer.</text>
</comment>
<dbReference type="GO" id="GO:0003917">
    <property type="term" value="F:DNA topoisomerase type I (single strand cut, ATP-independent) activity"/>
    <property type="evidence" value="ECO:0007669"/>
    <property type="project" value="UniProtKB-UniRule"/>
</dbReference>
<dbReference type="GO" id="GO:0046872">
    <property type="term" value="F:metal ion binding"/>
    <property type="evidence" value="ECO:0007669"/>
    <property type="project" value="UniProtKB-KW"/>
</dbReference>
<dbReference type="GO" id="GO:0003677">
    <property type="term" value="F:DNA binding"/>
    <property type="evidence" value="ECO:0007669"/>
    <property type="project" value="UniProtKB-KW"/>
</dbReference>
<reference evidence="12" key="1">
    <citation type="submission" date="2020-05" db="EMBL/GenBank/DDBJ databases">
        <title>Genomic Encyclopedia of Type Strains, Phase IV (KMG-V): Genome sequencing to study the core and pangenomes of soil and plant-associated prokaryotes.</title>
        <authorList>
            <person name="Whitman W."/>
        </authorList>
    </citation>
    <scope>NUCLEOTIDE SEQUENCE</scope>
    <source>
        <strain evidence="12">16F</strain>
    </source>
</reference>
<feature type="site" description="Interaction with DNA" evidence="8">
    <location>
        <position position="33"/>
    </location>
</feature>
<evidence type="ECO:0000256" key="8">
    <source>
        <dbReference type="HAMAP-Rule" id="MF_00952"/>
    </source>
</evidence>
<dbReference type="InterPro" id="IPR000380">
    <property type="entry name" value="Topo_IA"/>
</dbReference>
<dbReference type="Gene3D" id="1.10.460.10">
    <property type="entry name" value="Topoisomerase I, domain 2"/>
    <property type="match status" value="2"/>
</dbReference>
<dbReference type="GO" id="GO:0006265">
    <property type="term" value="P:DNA topological change"/>
    <property type="evidence" value="ECO:0007669"/>
    <property type="project" value="UniProtKB-UniRule"/>
</dbReference>
<dbReference type="InterPro" id="IPR013497">
    <property type="entry name" value="Topo_IA_cen"/>
</dbReference>
<keyword evidence="6 8" id="KW-0238">DNA-binding</keyword>
<dbReference type="PROSITE" id="PS50880">
    <property type="entry name" value="TOPRIM"/>
    <property type="match status" value="1"/>
</dbReference>
<evidence type="ECO:0000256" key="6">
    <source>
        <dbReference type="ARBA" id="ARBA00023125"/>
    </source>
</evidence>
<dbReference type="InterPro" id="IPR003602">
    <property type="entry name" value="Topo_IA_DNA-bd_dom"/>
</dbReference>
<dbReference type="InterPro" id="IPR003601">
    <property type="entry name" value="Topo_IA_2"/>
</dbReference>
<comment type="similarity">
    <text evidence="2 8">Belongs to the type IA topoisomerase family.</text>
</comment>
<evidence type="ECO:0000256" key="1">
    <source>
        <dbReference type="ARBA" id="ARBA00000213"/>
    </source>
</evidence>
<comment type="caution">
    <text evidence="12">The sequence shown here is derived from an EMBL/GenBank/DDBJ whole genome shotgun (WGS) entry which is preliminary data.</text>
</comment>
<dbReference type="AlphaFoldDB" id="A0A8J8G4J5"/>
<dbReference type="Pfam" id="PF01131">
    <property type="entry name" value="Topoisom_bac"/>
    <property type="match status" value="1"/>
</dbReference>
<dbReference type="InterPro" id="IPR023406">
    <property type="entry name" value="Topo_IA_AS"/>
</dbReference>
<feature type="domain" description="Topo IA-type catalytic" evidence="11">
    <location>
        <begin position="128"/>
        <end position="572"/>
    </location>
</feature>
<dbReference type="InterPro" id="IPR034149">
    <property type="entry name" value="TOPRIM_TopoI"/>
</dbReference>
<dbReference type="PROSITE" id="PS00396">
    <property type="entry name" value="TOPO_IA_1"/>
    <property type="match status" value="1"/>
</dbReference>
<dbReference type="CDD" id="cd03363">
    <property type="entry name" value="TOPRIM_TopoIA_TopoI"/>
    <property type="match status" value="1"/>
</dbReference>
<evidence type="ECO:0000256" key="3">
    <source>
        <dbReference type="ARBA" id="ARBA00022723"/>
    </source>
</evidence>
<name>A0A8J8G4J5_9FLAO</name>
<feature type="active site" description="O-(5'-phospho-DNA)-tyrosine intermediate" evidence="8">
    <location>
        <position position="283"/>
    </location>
</feature>
<sequence length="858" mass="97040">MSKNLVIVESPAKAKTIQKYLGSDYEVKSSFGHIRDLPKKGMGIDLETFTPDYEVSVDKKKIVTELKAAAKKATIVWLASDEDREGEAISWHLAEELKLKEENTRRIVFHEITKNAILKAIENPRKIDQNLVNAQQARRILDRIVGFEMSPVLWKKVKPGLSAGRVQSVAVRLVVEREKEIRHFEPKSTFKVEGVFTNKEQQDIAAKLKKDFPNGADAENFLKQSQEVDFKVLNVEKKPGTRTASAPFTTSTLQQEASNRLGYGVSGTMRVAQRLYEEGFITYMRTDSVNLSQDAINGAEVQILKEYGKEYSKPRNYTTKSSSAQEAHEAIRPTDFGVKNVPDAQLNKLYQLIYKRTLASQMENAKIEKTVIEIGNEKLPQHFEAQGEVIVFDGFLRAYGIFKNDEDDAEDNEKLLPKVSVGEILSYKKITATEKFSKPSARFTEAGLVKKLEELGIGRPSTYAPTIQTIQNREYVDKREIDPQERDILKITLAKNEIKSETLIDKFGGDKNKFVPTDIGEVVNDFLAENFAEVLDYGFTAKVEQDFDDIANGQEKWKDTLHNFYNDFHPRIEDVQENADRANGERILGKDPKSGKTLIARIGRFGPMVQIGEQDDEETPKFASLMAHQNIATITFEEALELFKIPFDLTEYEGKPVLVGLGRFGPYVKWGEEFISIPKGENPLAVNDERAQEIIKEKQIADAPIASYKGEGVTKGTGRFGPFIKFKGIFINVPKRYDFDNLSQNDIAELIDAKLEKEANRYIQQWEDEKISIENARWGPLVKLNKKIFKIPRTKEGEKYTPEDLLEISLDEVKAWITDQDKNAFKVVKKKAPAKKKAVAAKKPAAKKAPAKKPAAKK</sequence>
<dbReference type="HAMAP" id="MF_00952">
    <property type="entry name" value="Topoisom_1_prok"/>
    <property type="match status" value="1"/>
</dbReference>
<feature type="domain" description="Toprim" evidence="10">
    <location>
        <begin position="3"/>
        <end position="112"/>
    </location>
</feature>
<dbReference type="InterPro" id="IPR023405">
    <property type="entry name" value="Topo_IA_core_domain"/>
</dbReference>
<keyword evidence="5 8" id="KW-0799">Topoisomerase</keyword>
<feature type="site" description="Interaction with DNA" evidence="8">
    <location>
        <position position="138"/>
    </location>
</feature>
<dbReference type="Gene3D" id="1.10.290.10">
    <property type="entry name" value="Topoisomerase I, domain 4"/>
    <property type="match status" value="1"/>
</dbReference>
<protein>
    <recommendedName>
        <fullName evidence="8">DNA topoisomerase 1</fullName>
        <ecNumber evidence="8">5.6.2.1</ecNumber>
    </recommendedName>
    <alternativeName>
        <fullName evidence="8">DNA topoisomerase I</fullName>
    </alternativeName>
</protein>
<dbReference type="Gene3D" id="3.40.50.140">
    <property type="match status" value="1"/>
</dbReference>
<comment type="function">
    <text evidence="8">Releases the supercoiling and torsional tension of DNA, which is introduced during the DNA replication and transcription, by transiently cleaving and rejoining one strand of the DNA duplex. Introduces a single-strand break via transesterification at a target site in duplex DNA. The scissile phosphodiester is attacked by the catalytic tyrosine of the enzyme, resulting in the formation of a DNA-(5'-phosphotyrosyl)-enzyme intermediate and the expulsion of a 3'-OH DNA strand. The free DNA strand then undergoes passage around the unbroken strand, thus removing DNA supercoils. Finally, in the religation step, the DNA 3'-OH attacks the covalent intermediate to expel the active-site tyrosine and restore the DNA phosphodiester backbone.</text>
</comment>
<dbReference type="PANTHER" id="PTHR42785">
    <property type="entry name" value="DNA TOPOISOMERASE, TYPE IA, CORE"/>
    <property type="match status" value="1"/>
</dbReference>
<feature type="site" description="Interaction with DNA" evidence="8">
    <location>
        <position position="142"/>
    </location>
</feature>
<proteinExistence type="inferred from homology"/>
<dbReference type="InterPro" id="IPR006171">
    <property type="entry name" value="TOPRIM_dom"/>
</dbReference>
<comment type="caution">
    <text evidence="8">Lacks conserved residue(s) required for the propagation of feature annotation.</text>
</comment>
<dbReference type="InterPro" id="IPR028612">
    <property type="entry name" value="Topoisom_1_IA"/>
</dbReference>
<dbReference type="SMART" id="SM00436">
    <property type="entry name" value="TOP1Bc"/>
    <property type="match status" value="1"/>
</dbReference>
<dbReference type="Pfam" id="PF13368">
    <property type="entry name" value="Toprim_C_rpt"/>
    <property type="match status" value="3"/>
</dbReference>
<dbReference type="SUPFAM" id="SSF56712">
    <property type="entry name" value="Prokaryotic type I DNA topoisomerase"/>
    <property type="match status" value="1"/>
</dbReference>
<feature type="region of interest" description="Interaction with DNA" evidence="8">
    <location>
        <begin position="162"/>
        <end position="167"/>
    </location>
</feature>
<dbReference type="Proteomes" id="UP000610746">
    <property type="component" value="Unassembled WGS sequence"/>
</dbReference>
<dbReference type="InterPro" id="IPR013824">
    <property type="entry name" value="Topo_IA_cen_sub1"/>
</dbReference>
<dbReference type="RefSeq" id="WP_173777599.1">
    <property type="nucleotide sequence ID" value="NZ_JABSNO010000001.1"/>
</dbReference>
<dbReference type="Pfam" id="PF01751">
    <property type="entry name" value="Toprim"/>
    <property type="match status" value="1"/>
</dbReference>
<feature type="site" description="Interaction with DNA" evidence="8">
    <location>
        <position position="473"/>
    </location>
</feature>
<dbReference type="PROSITE" id="PS52039">
    <property type="entry name" value="TOPO_IA_2"/>
    <property type="match status" value="1"/>
</dbReference>
<dbReference type="NCBIfam" id="TIGR01051">
    <property type="entry name" value="topA_bact"/>
    <property type="match status" value="1"/>
</dbReference>
<keyword evidence="3" id="KW-0479">Metal-binding</keyword>
<evidence type="ECO:0000313" key="12">
    <source>
        <dbReference type="EMBL" id="NRS90951.1"/>
    </source>
</evidence>
<feature type="region of interest" description="Disordered" evidence="9">
    <location>
        <begin position="834"/>
        <end position="858"/>
    </location>
</feature>
<dbReference type="SMART" id="SM00493">
    <property type="entry name" value="TOPRIM"/>
    <property type="match status" value="1"/>
</dbReference>